<keyword evidence="1" id="KW-0732">Signal</keyword>
<organism evidence="2 3">
    <name type="scientific">Rugamonas fusca</name>
    <dbReference type="NCBI Taxonomy" id="2758568"/>
    <lineage>
        <taxon>Bacteria</taxon>
        <taxon>Pseudomonadati</taxon>
        <taxon>Pseudomonadota</taxon>
        <taxon>Betaproteobacteria</taxon>
        <taxon>Burkholderiales</taxon>
        <taxon>Oxalobacteraceae</taxon>
        <taxon>Telluria group</taxon>
        <taxon>Rugamonas</taxon>
    </lineage>
</organism>
<evidence type="ECO:0000313" key="3">
    <source>
        <dbReference type="Proteomes" id="UP000566711"/>
    </source>
</evidence>
<name>A0A7W2EJA1_9BURK</name>
<proteinExistence type="predicted"/>
<feature type="signal peptide" evidence="1">
    <location>
        <begin position="1"/>
        <end position="22"/>
    </location>
</feature>
<comment type="caution">
    <text evidence="2">The sequence shown here is derived from an EMBL/GenBank/DDBJ whole genome shotgun (WGS) entry which is preliminary data.</text>
</comment>
<gene>
    <name evidence="2" type="ORF">H3H36_15815</name>
</gene>
<protein>
    <submittedName>
        <fullName evidence="2">Uncharacterized protein</fullName>
    </submittedName>
</protein>
<reference evidence="2 3" key="1">
    <citation type="submission" date="2020-07" db="EMBL/GenBank/DDBJ databases">
        <title>Novel species isolated from subtropical streams in China.</title>
        <authorList>
            <person name="Lu H."/>
        </authorList>
    </citation>
    <scope>NUCLEOTIDE SEQUENCE [LARGE SCALE GENOMIC DNA]</scope>
    <source>
        <strain evidence="2 3">FT3S</strain>
    </source>
</reference>
<sequence>MKARAVLAAVAAALGLAGCATPIITQTNAFLNAGTTLTRTVETAQQNNLDQENGQRASMLAANYVVKPVGNPERPGDGTFPGFVEGDGQCDLKGRIYLRYVYTPERPAEPFLQGKPTLDLLKQSSAWSPRLAAQCGALLRCEQAPQSAHCNTTCYSADERACIDAISTMVAKEKDDAKRAAMQGLAMTVGVHAYPLQVPIEARASLDALVAFTGYLHLLQAAAVPQPGRLDQAMGRLGGDPTRSVADNASTLAQHVASLRTRYNNAQQKAPFLPTIGGVSDTRLTTQLGALGQLLSVLDQISKTETSARHIKDILLEPVNAQGERASGDGTLPRYQYIDQAITAIGTALAVQLNNTLAIQTITALTIRDIYGARYAQSHSMATRLETLKALDAFPLVSIADYKAEQENVGRQLPATIAALVQSHDRLVEIIADPSSDDRKRAFISGVQNLKTVVQALAATVSAFK</sequence>
<accession>A0A7W2EJA1</accession>
<evidence type="ECO:0000313" key="2">
    <source>
        <dbReference type="EMBL" id="MBA5606822.1"/>
    </source>
</evidence>
<dbReference type="AlphaFoldDB" id="A0A7W2EJA1"/>
<dbReference type="PROSITE" id="PS51257">
    <property type="entry name" value="PROKAR_LIPOPROTEIN"/>
    <property type="match status" value="1"/>
</dbReference>
<keyword evidence="3" id="KW-1185">Reference proteome</keyword>
<evidence type="ECO:0000256" key="1">
    <source>
        <dbReference type="SAM" id="SignalP"/>
    </source>
</evidence>
<dbReference type="RefSeq" id="WP_182219057.1">
    <property type="nucleotide sequence ID" value="NZ_JACEZS010000013.1"/>
</dbReference>
<dbReference type="EMBL" id="JACEZS010000013">
    <property type="protein sequence ID" value="MBA5606822.1"/>
    <property type="molecule type" value="Genomic_DNA"/>
</dbReference>
<feature type="chain" id="PRO_5031059506" evidence="1">
    <location>
        <begin position="23"/>
        <end position="465"/>
    </location>
</feature>
<dbReference type="Proteomes" id="UP000566711">
    <property type="component" value="Unassembled WGS sequence"/>
</dbReference>